<dbReference type="SMART" id="SM00216">
    <property type="entry name" value="VWD"/>
    <property type="match status" value="1"/>
</dbReference>
<evidence type="ECO:0000256" key="1">
    <source>
        <dbReference type="ARBA" id="ARBA00023157"/>
    </source>
</evidence>
<proteinExistence type="predicted"/>
<dbReference type="AlphaFoldDB" id="A0AAV2RWQ0"/>
<dbReference type="InterPro" id="IPR050780">
    <property type="entry name" value="Mucin_vWF_Thrombospondin_sf"/>
</dbReference>
<dbReference type="PROSITE" id="PS51233">
    <property type="entry name" value="VWFD"/>
    <property type="match status" value="1"/>
</dbReference>
<feature type="domain" description="C-type lectin" evidence="4">
    <location>
        <begin position="389"/>
        <end position="511"/>
    </location>
</feature>
<dbReference type="EMBL" id="CAXKWB010036889">
    <property type="protein sequence ID" value="CAL4149231.1"/>
    <property type="molecule type" value="Genomic_DNA"/>
</dbReference>
<evidence type="ECO:0008006" key="8">
    <source>
        <dbReference type="Google" id="ProtNLM"/>
    </source>
</evidence>
<gene>
    <name evidence="6" type="ORF">MNOR_LOCUS30351</name>
</gene>
<dbReference type="SMART" id="SM00034">
    <property type="entry name" value="CLECT"/>
    <property type="match status" value="1"/>
</dbReference>
<evidence type="ECO:0000259" key="4">
    <source>
        <dbReference type="PROSITE" id="PS50041"/>
    </source>
</evidence>
<comment type="caution">
    <text evidence="6">The sequence shown here is derived from an EMBL/GenBank/DDBJ whole genome shotgun (WGS) entry which is preliminary data.</text>
</comment>
<dbReference type="InterPro" id="IPR001846">
    <property type="entry name" value="VWF_type-D"/>
</dbReference>
<keyword evidence="7" id="KW-1185">Reference proteome</keyword>
<dbReference type="PROSITE" id="PS50041">
    <property type="entry name" value="C_TYPE_LECTIN_2"/>
    <property type="match status" value="1"/>
</dbReference>
<dbReference type="InterPro" id="IPR001304">
    <property type="entry name" value="C-type_lectin-like"/>
</dbReference>
<dbReference type="PANTHER" id="PTHR11339:SF402">
    <property type="entry name" value="VWFD DOMAIN-CONTAINING PROTEIN"/>
    <property type="match status" value="1"/>
</dbReference>
<dbReference type="Gene3D" id="3.10.100.10">
    <property type="entry name" value="Mannose-Binding Protein A, subunit A"/>
    <property type="match status" value="1"/>
</dbReference>
<keyword evidence="1" id="KW-1015">Disulfide bond</keyword>
<evidence type="ECO:0000259" key="5">
    <source>
        <dbReference type="PROSITE" id="PS51233"/>
    </source>
</evidence>
<dbReference type="Proteomes" id="UP001497623">
    <property type="component" value="Unassembled WGS sequence"/>
</dbReference>
<dbReference type="PANTHER" id="PTHR11339">
    <property type="entry name" value="EXTRACELLULAR MATRIX GLYCOPROTEIN RELATED"/>
    <property type="match status" value="1"/>
</dbReference>
<evidence type="ECO:0000313" key="7">
    <source>
        <dbReference type="Proteomes" id="UP001497623"/>
    </source>
</evidence>
<evidence type="ECO:0000256" key="3">
    <source>
        <dbReference type="SAM" id="MobiDB-lite"/>
    </source>
</evidence>
<feature type="non-terminal residue" evidence="6">
    <location>
        <position position="1"/>
    </location>
</feature>
<evidence type="ECO:0000256" key="2">
    <source>
        <dbReference type="ARBA" id="ARBA00023180"/>
    </source>
</evidence>
<reference evidence="6 7" key="1">
    <citation type="submission" date="2024-05" db="EMBL/GenBank/DDBJ databases">
        <authorList>
            <person name="Wallberg A."/>
        </authorList>
    </citation>
    <scope>NUCLEOTIDE SEQUENCE [LARGE SCALE GENOMIC DNA]</scope>
</reference>
<dbReference type="CDD" id="cd00037">
    <property type="entry name" value="CLECT"/>
    <property type="match status" value="1"/>
</dbReference>
<dbReference type="InterPro" id="IPR016187">
    <property type="entry name" value="CTDL_fold"/>
</dbReference>
<dbReference type="InterPro" id="IPR016186">
    <property type="entry name" value="C-type_lectin-like/link_sf"/>
</dbReference>
<accession>A0AAV2RWQ0</accession>
<organism evidence="6 7">
    <name type="scientific">Meganyctiphanes norvegica</name>
    <name type="common">Northern krill</name>
    <name type="synonym">Thysanopoda norvegica</name>
    <dbReference type="NCBI Taxonomy" id="48144"/>
    <lineage>
        <taxon>Eukaryota</taxon>
        <taxon>Metazoa</taxon>
        <taxon>Ecdysozoa</taxon>
        <taxon>Arthropoda</taxon>
        <taxon>Crustacea</taxon>
        <taxon>Multicrustacea</taxon>
        <taxon>Malacostraca</taxon>
        <taxon>Eumalacostraca</taxon>
        <taxon>Eucarida</taxon>
        <taxon>Euphausiacea</taxon>
        <taxon>Euphausiidae</taxon>
        <taxon>Meganyctiphanes</taxon>
    </lineage>
</organism>
<protein>
    <recommendedName>
        <fullName evidence="8">C-type lectin domain-containing protein</fullName>
    </recommendedName>
</protein>
<feature type="region of interest" description="Disordered" evidence="3">
    <location>
        <begin position="264"/>
        <end position="288"/>
    </location>
</feature>
<dbReference type="Pfam" id="PF00059">
    <property type="entry name" value="Lectin_C"/>
    <property type="match status" value="1"/>
</dbReference>
<dbReference type="Pfam" id="PF00094">
    <property type="entry name" value="VWD"/>
    <property type="match status" value="1"/>
</dbReference>
<keyword evidence="2" id="KW-0325">Glycoprotein</keyword>
<sequence>ICMNRHKRCPGYYLLGKKYCHSVYDCKCCVKPPITCKYQGVKYSHGSQLPGSCVEIVCQDGQWCPTSKISRDCSLCYARDDPHFDTFDNSVFDWHGQCNYSLAQSDQSYYPSYAVYGDLADCMGGATCLSTLVFRDDPNTVITIGQGDTVFQVDVNGVYHSLDISDCAQYIPGTNVLVWNNSDCIRILGTQGIVLNFCFIIGKYQEVYIWAPPRLNSSLYGLCGHNNGIEGDDFVLRDGNIIPWDNFRDQFSFPYPIAPEQFPNSWQTDPTCDPSHTRRRRRQSGDGVDVSAEFPCQSTNAMWNGFRTQCETIVDEAVVDGEILSESMKKRYTATCAFDMCMIYQASENNVPDPMPTMENWELAVAKMVKRRIEIEVASRVCPAGFDVVGDECFKMHELSEPWSISRLLCQAEGTYLAEPSDPELLLTYLKSHGKTNHFWMGGRGNGTNMLWTRSRQVVNGLLYQQMSTGEMEVHSHGPITKDVCLEIRADSESGPLALWECEKRHYFICQYNNRYAYK</sequence>
<dbReference type="SUPFAM" id="SSF56436">
    <property type="entry name" value="C-type lectin-like"/>
    <property type="match status" value="1"/>
</dbReference>
<evidence type="ECO:0000313" key="6">
    <source>
        <dbReference type="EMBL" id="CAL4149231.1"/>
    </source>
</evidence>
<feature type="domain" description="VWFD" evidence="5">
    <location>
        <begin position="74"/>
        <end position="273"/>
    </location>
</feature>
<name>A0AAV2RWQ0_MEGNR</name>